<comment type="caution">
    <text evidence="2">The sequence shown here is derived from an EMBL/GenBank/DDBJ whole genome shotgun (WGS) entry which is preliminary data.</text>
</comment>
<evidence type="ECO:0000256" key="1">
    <source>
        <dbReference type="SAM" id="MobiDB-lite"/>
    </source>
</evidence>
<dbReference type="AlphaFoldDB" id="A0AA87ZP99"/>
<name>A0AA87ZP99_FICCA</name>
<proteinExistence type="predicted"/>
<evidence type="ECO:0000313" key="2">
    <source>
        <dbReference type="EMBL" id="GMN35940.1"/>
    </source>
</evidence>
<sequence>METTDLAGFSGIQTAAGETSSTSSSNRSSAEELAVWVAALDADEALEVDGKRSFSPNSHSRNRQRDSGPARSRPPPAEIANSDRGGGQALSFGEQPLMARGNPATRADLQRFDSVWTEQPRSELRSLSKLRSPSRTSSHGGDIFPPSGSRRDLRLRTTARPPYSVLSLALAVAIS</sequence>
<evidence type="ECO:0000313" key="3">
    <source>
        <dbReference type="Proteomes" id="UP001187192"/>
    </source>
</evidence>
<feature type="region of interest" description="Disordered" evidence="1">
    <location>
        <begin position="1"/>
        <end position="31"/>
    </location>
</feature>
<keyword evidence="3" id="KW-1185">Reference proteome</keyword>
<feature type="compositionally biased region" description="Low complexity" evidence="1">
    <location>
        <begin position="14"/>
        <end position="31"/>
    </location>
</feature>
<feature type="region of interest" description="Disordered" evidence="1">
    <location>
        <begin position="47"/>
        <end position="156"/>
    </location>
</feature>
<dbReference type="EMBL" id="BTGU01000005">
    <property type="protein sequence ID" value="GMN35940.1"/>
    <property type="molecule type" value="Genomic_DNA"/>
</dbReference>
<protein>
    <submittedName>
        <fullName evidence="2">Uncharacterized protein</fullName>
    </submittedName>
</protein>
<feature type="compositionally biased region" description="Low complexity" evidence="1">
    <location>
        <begin position="127"/>
        <end position="138"/>
    </location>
</feature>
<dbReference type="Proteomes" id="UP001187192">
    <property type="component" value="Unassembled WGS sequence"/>
</dbReference>
<gene>
    <name evidence="2" type="ORF">TIFTF001_005641</name>
</gene>
<accession>A0AA87ZP99</accession>
<reference evidence="2" key="1">
    <citation type="submission" date="2023-07" db="EMBL/GenBank/DDBJ databases">
        <title>draft genome sequence of fig (Ficus carica).</title>
        <authorList>
            <person name="Takahashi T."/>
            <person name="Nishimura K."/>
        </authorList>
    </citation>
    <scope>NUCLEOTIDE SEQUENCE</scope>
</reference>
<organism evidence="2 3">
    <name type="scientific">Ficus carica</name>
    <name type="common">Common fig</name>
    <dbReference type="NCBI Taxonomy" id="3494"/>
    <lineage>
        <taxon>Eukaryota</taxon>
        <taxon>Viridiplantae</taxon>
        <taxon>Streptophyta</taxon>
        <taxon>Embryophyta</taxon>
        <taxon>Tracheophyta</taxon>
        <taxon>Spermatophyta</taxon>
        <taxon>Magnoliopsida</taxon>
        <taxon>eudicotyledons</taxon>
        <taxon>Gunneridae</taxon>
        <taxon>Pentapetalae</taxon>
        <taxon>rosids</taxon>
        <taxon>fabids</taxon>
        <taxon>Rosales</taxon>
        <taxon>Moraceae</taxon>
        <taxon>Ficeae</taxon>
        <taxon>Ficus</taxon>
    </lineage>
</organism>